<keyword evidence="2" id="KW-0904">Protein phosphatase</keyword>
<feature type="compositionally biased region" description="Polar residues" evidence="4">
    <location>
        <begin position="649"/>
        <end position="659"/>
    </location>
</feature>
<dbReference type="PANTHER" id="PTHR45733:SF20">
    <property type="entry name" value="FORMIN-LIKE PROTEIN 13"/>
    <property type="match status" value="1"/>
</dbReference>
<dbReference type="Pfam" id="PF10409">
    <property type="entry name" value="PTEN_C2"/>
    <property type="match status" value="1"/>
</dbReference>
<sequence length="1208" mass="133680">MALLRKLFYRKPPDGLLEISDRVYVFDSCFGTDSLEEKNYKGYIEGVANQLREHFPDASLLVFNFRQSETETQMTKIMYENNMTIMDYPRHYEGCPILSMELIYHFLRSTESWLALGPQKILLMHCEHGGWPVLAFMLAALLIYSKQYTGELRTLDMVHKQAPRELLPMLSQLNPIPSQLRYLQYVSRRNVASHWPPLDMPLTLDCMMIRLMPDFTGEGGCRPLFRIYAQDPLSGDDRAPKLLFSTQTKTKAIRLYKQADSELVKIDINCNVQGDVVLECTSLRGEKGEDIMFRIMFNTAFIRSNILILNRDEIDTPWNTKYHFSRDFRAEILFSHMDASASVIAANLSCFEEKQGLPMEAFATVQEFFSHVDWLDCRADAALGVIQKISASRSLCESLDCAARTEILQRSSPQKVKEKLNSDISGNSEALHNHGMLSPKLSKNSNLEEREEPNKYLDENQPESITQKLAEPSRMSMLSASSSVARPRGEKEYDTKASQVMTSSSLSDSPENSSAPDFTSKLLHIHSLAAPDDALNFLASRNPLALTSVKGESGSSAFEDVRTRAGARPAVASPSMALLNQGASPRTSTPSLPSHAKCPSAFSSEESNPDNLPSSSPAVISSSPTSGAAQLMPPVKPNISEISVLGCGQKQSPSTVMPKTSTLISNSSSNLSTVRTPPLAPPLLHPHIDNIRRFEPRSPPTPPPAPLSSLKVSYENGGSRPAPPPPPSPQQLGSTPPPPPSLPPGSVPKQKTSFPIPSAPPPPVGCGNGASKTGTAAPKTALPSSSLNVRGRNLSRGLGPKDSQNKKLKPLHWLKLTRAVQGSLWAESQKSGEFSNAPEIDMSELENLFSASVPNSGRGASGGKLRLGVAGSKSDKVQLVDHRRACNCEIMLSKVKIPLQELMASVLSLEVSALDADQVENLIKFCPTKEEMELLKGYRGEHDKLGKCEQFFLELMGVPRVEAKLRVFSFKMQFETQVSDLRKSLSTVSSASDQIRNSVKLKRVMQTILSLGNALNQGTARGSAVGFRLDSLLKLTETRARNNKMTLMHYLCKVIDEKLPEVLDFSEDLTSLEPASKIQLKYLAEEMQAINKGLEKVVQELSMSEDDGPVSEEFHKTLKEFLCFAEAEVRSLALLYSSVGRNVDALIVYFGEDPSRCPFEQVVTTLLNFTVMFNRAHEENHKQLENERKKAEKDLEYQRLATRRNPTT</sequence>
<name>A0AAW1J6J4_SAPOF</name>
<feature type="compositionally biased region" description="Low complexity" evidence="4">
    <location>
        <begin position="613"/>
        <end position="626"/>
    </location>
</feature>
<evidence type="ECO:0000256" key="1">
    <source>
        <dbReference type="ARBA" id="ARBA00006468"/>
    </source>
</evidence>
<keyword evidence="8" id="KW-1185">Reference proteome</keyword>
<evidence type="ECO:0000256" key="4">
    <source>
        <dbReference type="SAM" id="MobiDB-lite"/>
    </source>
</evidence>
<dbReference type="PANTHER" id="PTHR45733">
    <property type="entry name" value="FORMIN-J"/>
    <property type="match status" value="1"/>
</dbReference>
<feature type="compositionally biased region" description="Basic and acidic residues" evidence="4">
    <location>
        <begin position="446"/>
        <end position="458"/>
    </location>
</feature>
<feature type="region of interest" description="Disordered" evidence="4">
    <location>
        <begin position="412"/>
        <end position="515"/>
    </location>
</feature>
<feature type="compositionally biased region" description="Polar residues" evidence="4">
    <location>
        <begin position="601"/>
        <end position="612"/>
    </location>
</feature>
<dbReference type="AlphaFoldDB" id="A0AAW1J6J4"/>
<feature type="region of interest" description="Disordered" evidence="4">
    <location>
        <begin position="1181"/>
        <end position="1208"/>
    </location>
</feature>
<feature type="compositionally biased region" description="Polar residues" evidence="4">
    <location>
        <begin position="581"/>
        <end position="592"/>
    </location>
</feature>
<proteinExistence type="inferred from homology"/>
<evidence type="ECO:0000313" key="7">
    <source>
        <dbReference type="EMBL" id="KAK9698105.1"/>
    </source>
</evidence>
<dbReference type="SMART" id="SM00498">
    <property type="entry name" value="FH2"/>
    <property type="match status" value="1"/>
</dbReference>
<feature type="region of interest" description="Disordered" evidence="4">
    <location>
        <begin position="649"/>
        <end position="805"/>
    </location>
</feature>
<feature type="compositionally biased region" description="Low complexity" evidence="4">
    <location>
        <begin position="503"/>
        <end position="514"/>
    </location>
</feature>
<feature type="region of interest" description="Disordered" evidence="4">
    <location>
        <begin position="580"/>
        <end position="633"/>
    </location>
</feature>
<feature type="compositionally biased region" description="Pro residues" evidence="4">
    <location>
        <begin position="721"/>
        <end position="746"/>
    </location>
</feature>
<dbReference type="InterPro" id="IPR014020">
    <property type="entry name" value="Tensin_C2-dom"/>
</dbReference>
<dbReference type="InterPro" id="IPR042201">
    <property type="entry name" value="FH2_Formin_sf"/>
</dbReference>
<comment type="similarity">
    <text evidence="1">Belongs to the formin-like family. Class-II subfamily.</text>
</comment>
<dbReference type="EMBL" id="JBDFQZ010000008">
    <property type="protein sequence ID" value="KAK9698105.1"/>
    <property type="molecule type" value="Genomic_DNA"/>
</dbReference>
<accession>A0AAW1J6J4</accession>
<dbReference type="Gene3D" id="3.90.190.10">
    <property type="entry name" value="Protein tyrosine phosphatase superfamily"/>
    <property type="match status" value="1"/>
</dbReference>
<feature type="compositionally biased region" description="Low complexity" evidence="4">
    <location>
        <begin position="473"/>
        <end position="486"/>
    </location>
</feature>
<evidence type="ECO:0000313" key="8">
    <source>
        <dbReference type="Proteomes" id="UP001443914"/>
    </source>
</evidence>
<feature type="compositionally biased region" description="Basic and acidic residues" evidence="4">
    <location>
        <begin position="686"/>
        <end position="696"/>
    </location>
</feature>
<dbReference type="SUPFAM" id="SSF52799">
    <property type="entry name" value="(Phosphotyrosine protein) phosphatases II"/>
    <property type="match status" value="1"/>
</dbReference>
<gene>
    <name evidence="7" type="ORF">RND81_08G082800</name>
</gene>
<dbReference type="SMART" id="SM01326">
    <property type="entry name" value="PTEN_C2"/>
    <property type="match status" value="1"/>
</dbReference>
<protein>
    <recommendedName>
        <fullName evidence="3">Formin-like protein</fullName>
    </recommendedName>
</protein>
<dbReference type="Pfam" id="PF02181">
    <property type="entry name" value="FH2"/>
    <property type="match status" value="1"/>
</dbReference>
<feature type="domain" description="FH2" evidence="6">
    <location>
        <begin position="798"/>
        <end position="1199"/>
    </location>
</feature>
<dbReference type="SUPFAM" id="SSF101447">
    <property type="entry name" value="Formin homology 2 domain (FH2 domain)"/>
    <property type="match status" value="1"/>
</dbReference>
<evidence type="ECO:0000259" key="5">
    <source>
        <dbReference type="PROSITE" id="PS51182"/>
    </source>
</evidence>
<dbReference type="PROSITE" id="PS51444">
    <property type="entry name" value="FH2"/>
    <property type="match status" value="1"/>
</dbReference>
<evidence type="ECO:0000256" key="2">
    <source>
        <dbReference type="ARBA" id="ARBA00022912"/>
    </source>
</evidence>
<evidence type="ECO:0000256" key="3">
    <source>
        <dbReference type="RuleBase" id="RU361260"/>
    </source>
</evidence>
<feature type="compositionally biased region" description="Pro residues" evidence="4">
    <location>
        <begin position="697"/>
        <end position="706"/>
    </location>
</feature>
<dbReference type="Proteomes" id="UP001443914">
    <property type="component" value="Unassembled WGS sequence"/>
</dbReference>
<keyword evidence="2" id="KW-0378">Hydrolase</keyword>
<reference evidence="7" key="1">
    <citation type="submission" date="2024-03" db="EMBL/GenBank/DDBJ databases">
        <title>WGS assembly of Saponaria officinalis var. Norfolk2.</title>
        <authorList>
            <person name="Jenkins J."/>
            <person name="Shu S."/>
            <person name="Grimwood J."/>
            <person name="Barry K."/>
            <person name="Goodstein D."/>
            <person name="Schmutz J."/>
            <person name="Leebens-Mack J."/>
            <person name="Osbourn A."/>
        </authorList>
    </citation>
    <scope>NUCLEOTIDE SEQUENCE [LARGE SCALE GENOMIC DNA]</scope>
    <source>
        <strain evidence="7">JIC</strain>
    </source>
</reference>
<feature type="domain" description="C2 tensin-type" evidence="5">
    <location>
        <begin position="199"/>
        <end position="337"/>
    </location>
</feature>
<comment type="caution">
    <text evidence="7">The sequence shown here is derived from an EMBL/GenBank/DDBJ whole genome shotgun (WGS) entry which is preliminary data.</text>
</comment>
<dbReference type="Gene3D" id="2.60.40.1110">
    <property type="match status" value="1"/>
</dbReference>
<dbReference type="InterPro" id="IPR029021">
    <property type="entry name" value="Prot-tyrosine_phosphatase-like"/>
</dbReference>
<organism evidence="7 8">
    <name type="scientific">Saponaria officinalis</name>
    <name type="common">Common soapwort</name>
    <name type="synonym">Lychnis saponaria</name>
    <dbReference type="NCBI Taxonomy" id="3572"/>
    <lineage>
        <taxon>Eukaryota</taxon>
        <taxon>Viridiplantae</taxon>
        <taxon>Streptophyta</taxon>
        <taxon>Embryophyta</taxon>
        <taxon>Tracheophyta</taxon>
        <taxon>Spermatophyta</taxon>
        <taxon>Magnoliopsida</taxon>
        <taxon>eudicotyledons</taxon>
        <taxon>Gunneridae</taxon>
        <taxon>Pentapetalae</taxon>
        <taxon>Caryophyllales</taxon>
        <taxon>Caryophyllaceae</taxon>
        <taxon>Caryophylleae</taxon>
        <taxon>Saponaria</taxon>
    </lineage>
</organism>
<dbReference type="PROSITE" id="PS51182">
    <property type="entry name" value="C2_TENSIN"/>
    <property type="match status" value="1"/>
</dbReference>
<dbReference type="InterPro" id="IPR015425">
    <property type="entry name" value="FH2_Formin"/>
</dbReference>
<dbReference type="InterPro" id="IPR051144">
    <property type="entry name" value="Formin_homology_domain"/>
</dbReference>
<dbReference type="GO" id="GO:0004721">
    <property type="term" value="F:phosphoprotein phosphatase activity"/>
    <property type="evidence" value="ECO:0007669"/>
    <property type="project" value="UniProtKB-KW"/>
</dbReference>
<evidence type="ECO:0000259" key="6">
    <source>
        <dbReference type="PROSITE" id="PS51444"/>
    </source>
</evidence>
<dbReference type="Gene3D" id="1.20.58.2220">
    <property type="entry name" value="Formin, FH2 domain"/>
    <property type="match status" value="1"/>
</dbReference>
<feature type="compositionally biased region" description="Low complexity" evidence="4">
    <location>
        <begin position="660"/>
        <end position="673"/>
    </location>
</feature>
<feature type="compositionally biased region" description="Basic and acidic residues" evidence="4">
    <location>
        <begin position="1181"/>
        <end position="1197"/>
    </location>
</feature>
<dbReference type="InterPro" id="IPR035892">
    <property type="entry name" value="C2_domain_sf"/>
</dbReference>
<dbReference type="SUPFAM" id="SSF49562">
    <property type="entry name" value="C2 domain (Calcium/lipid-binding domain, CaLB)"/>
    <property type="match status" value="1"/>
</dbReference>